<accession>E6PSI3</accession>
<dbReference type="InterPro" id="IPR034154">
    <property type="entry name" value="TOPRIM_DnaG/twinkle"/>
</dbReference>
<dbReference type="AlphaFoldDB" id="E6PSI3"/>
<organism evidence="2">
    <name type="scientific">mine drainage metagenome</name>
    <dbReference type="NCBI Taxonomy" id="410659"/>
    <lineage>
        <taxon>unclassified sequences</taxon>
        <taxon>metagenomes</taxon>
        <taxon>ecological metagenomes</taxon>
    </lineage>
</organism>
<evidence type="ECO:0008006" key="3">
    <source>
        <dbReference type="Google" id="ProtNLM"/>
    </source>
</evidence>
<gene>
    <name evidence="2" type="ORF">CARN2_3366</name>
</gene>
<sequence length="336" mass="35837">MSTNTQTNDRGELDALRQLPPEAVAGLLGLNHDQAAQRQHGGSGYSYWRTPAGELITIRQGRAGWVWHPTQRGGGGGGDWLALYQHINPGANLGHARRALRQALAGAGGHARASQPLLAPRAATIVIEPPKPLELCEPPAWAVDYLQRERGIPISTINHAARHRVMAGHRPGYRPDPSAVHLAFPHTTREGIISHAELRGPEGSGDGGTGRSKRASRGRKGLWILPAQEETRTMVVTEGAIKGLACSARLAQADKHAWIVSTGGDPGQAQLQQLAWLAEELGIDTLVLAQDSDQAGNQQAAKCKCAAVLSAPIKTPRFAPPGGFVGWDDWAMAQRG</sequence>
<name>E6PSI3_9ZZZZ</name>
<evidence type="ECO:0000313" key="2">
    <source>
        <dbReference type="EMBL" id="CBH97890.1"/>
    </source>
</evidence>
<comment type="caution">
    <text evidence="2">The sequence shown here is derived from an EMBL/GenBank/DDBJ whole genome shotgun (WGS) entry which is preliminary data.</text>
</comment>
<feature type="region of interest" description="Disordered" evidence="1">
    <location>
        <begin position="196"/>
        <end position="219"/>
    </location>
</feature>
<evidence type="ECO:0000256" key="1">
    <source>
        <dbReference type="SAM" id="MobiDB-lite"/>
    </source>
</evidence>
<protein>
    <recommendedName>
        <fullName evidence="3">Toprim domain-containing protein</fullName>
    </recommendedName>
</protein>
<proteinExistence type="predicted"/>
<dbReference type="EMBL" id="CABM01000048">
    <property type="protein sequence ID" value="CBH97890.1"/>
    <property type="molecule type" value="Genomic_DNA"/>
</dbReference>
<reference evidence="2" key="1">
    <citation type="submission" date="2009-10" db="EMBL/GenBank/DDBJ databases">
        <title>Diversity of trophic interactions inside an arsenic-rich microbial ecosystem.</title>
        <authorList>
            <person name="Bertin P.N."/>
            <person name="Heinrich-Salmeron A."/>
            <person name="Pelletier E."/>
            <person name="Goulhen-Chollet F."/>
            <person name="Arsene-Ploetze F."/>
            <person name="Gallien S."/>
            <person name="Calteau A."/>
            <person name="Vallenet D."/>
            <person name="Casiot C."/>
            <person name="Chane-Woon-Ming B."/>
            <person name="Giloteaux L."/>
            <person name="Barakat M."/>
            <person name="Bonnefoy V."/>
            <person name="Bruneel O."/>
            <person name="Chandler M."/>
            <person name="Cleiss J."/>
            <person name="Duran R."/>
            <person name="Elbaz-Poulichet F."/>
            <person name="Fonknechten N."/>
            <person name="Lauga B."/>
            <person name="Mornico D."/>
            <person name="Ortet P."/>
            <person name="Schaeffer C."/>
            <person name="Siguier P."/>
            <person name="Alexander Thil Smith A."/>
            <person name="Van Dorsselaer A."/>
            <person name="Weissenbach J."/>
            <person name="Medigue C."/>
            <person name="Le Paslier D."/>
        </authorList>
    </citation>
    <scope>NUCLEOTIDE SEQUENCE</scope>
</reference>
<dbReference type="CDD" id="cd01029">
    <property type="entry name" value="TOPRIM_primases"/>
    <property type="match status" value="1"/>
</dbReference>